<feature type="domain" description="Cadherin-like beta-sandwich-like" evidence="1">
    <location>
        <begin position="3"/>
        <end position="56"/>
    </location>
</feature>
<dbReference type="EMBL" id="LNNH01000007">
    <property type="protein sequence ID" value="KWW22246.1"/>
    <property type="molecule type" value="Genomic_DNA"/>
</dbReference>
<evidence type="ECO:0000313" key="3">
    <source>
        <dbReference type="Proteomes" id="UP000064189"/>
    </source>
</evidence>
<keyword evidence="3" id="KW-1185">Reference proteome</keyword>
<accession>A0A120GR28</accession>
<evidence type="ECO:0000313" key="2">
    <source>
        <dbReference type="EMBL" id="KWW22246.1"/>
    </source>
</evidence>
<dbReference type="InterPro" id="IPR025883">
    <property type="entry name" value="Cadherin-like_domain"/>
</dbReference>
<protein>
    <recommendedName>
        <fullName evidence="1">Cadherin-like beta-sandwich-like domain-containing protein</fullName>
    </recommendedName>
</protein>
<proteinExistence type="predicted"/>
<sequence length="76" mass="8054">MHAESQSENAAIFVNGTKLINGVARNLPLQTGMNRFEITVSDGISEAVTYTVVIEKLESGDNRLTSIGVISGLAGF</sequence>
<dbReference type="AlphaFoldDB" id="A0A120GR28"/>
<comment type="caution">
    <text evidence="2">The sequence shown here is derived from an EMBL/GenBank/DDBJ whole genome shotgun (WGS) entry which is preliminary data.</text>
</comment>
<name>A0A120GR28_9BACI</name>
<organism evidence="2 3">
    <name type="scientific">Peribacillus simplex</name>
    <dbReference type="NCBI Taxonomy" id="1478"/>
    <lineage>
        <taxon>Bacteria</taxon>
        <taxon>Bacillati</taxon>
        <taxon>Bacillota</taxon>
        <taxon>Bacilli</taxon>
        <taxon>Bacillales</taxon>
        <taxon>Bacillaceae</taxon>
        <taxon>Peribacillus</taxon>
    </lineage>
</organism>
<evidence type="ECO:0000259" key="1">
    <source>
        <dbReference type="Pfam" id="PF12733"/>
    </source>
</evidence>
<dbReference type="Proteomes" id="UP000064189">
    <property type="component" value="Unassembled WGS sequence"/>
</dbReference>
<gene>
    <name evidence="2" type="ORF">AS888_13310</name>
</gene>
<reference evidence="2 3" key="1">
    <citation type="submission" date="2015-11" db="EMBL/GenBank/DDBJ databases">
        <title>Genome Sequence of Bacillus simplex strain VanAntwerpen2.</title>
        <authorList>
            <person name="Couger M.B."/>
        </authorList>
    </citation>
    <scope>NUCLEOTIDE SEQUENCE [LARGE SCALE GENOMIC DNA]</scope>
    <source>
        <strain evidence="2 3">VanAntwerpen02</strain>
    </source>
</reference>
<dbReference type="Pfam" id="PF12733">
    <property type="entry name" value="Cadherin-like"/>
    <property type="match status" value="1"/>
</dbReference>